<dbReference type="EMBL" id="JALJOS010000011">
    <property type="protein sequence ID" value="KAK9832992.1"/>
    <property type="molecule type" value="Genomic_DNA"/>
</dbReference>
<protein>
    <submittedName>
        <fullName evidence="2">Uncharacterized protein</fullName>
    </submittedName>
</protein>
<dbReference type="Proteomes" id="UP001438707">
    <property type="component" value="Unassembled WGS sequence"/>
</dbReference>
<feature type="region of interest" description="Disordered" evidence="1">
    <location>
        <begin position="1"/>
        <end position="38"/>
    </location>
</feature>
<reference evidence="2 3" key="1">
    <citation type="journal article" date="2024" name="Nat. Commun.">
        <title>Phylogenomics reveals the evolutionary origins of lichenization in chlorophyte algae.</title>
        <authorList>
            <person name="Puginier C."/>
            <person name="Libourel C."/>
            <person name="Otte J."/>
            <person name="Skaloud P."/>
            <person name="Haon M."/>
            <person name="Grisel S."/>
            <person name="Petersen M."/>
            <person name="Berrin J.G."/>
            <person name="Delaux P.M."/>
            <person name="Dal Grande F."/>
            <person name="Keller J."/>
        </authorList>
    </citation>
    <scope>NUCLEOTIDE SEQUENCE [LARGE SCALE GENOMIC DNA]</scope>
    <source>
        <strain evidence="2 3">SAG 2145</strain>
    </source>
</reference>
<proteinExistence type="predicted"/>
<sequence>MAMALPGRRDGGRCPGPAMSGGILGTRAQGLSAPLSGQASPAVSSFIQHAPDSQLNVQSDDSNVGRNSIHAQRCESNEGKDQLASWWNGGMNHKECGSPGVD</sequence>
<accession>A0AAW1RH86</accession>
<feature type="compositionally biased region" description="Polar residues" evidence="1">
    <location>
        <begin position="55"/>
        <end position="70"/>
    </location>
</feature>
<evidence type="ECO:0000313" key="3">
    <source>
        <dbReference type="Proteomes" id="UP001438707"/>
    </source>
</evidence>
<feature type="region of interest" description="Disordered" evidence="1">
    <location>
        <begin position="55"/>
        <end position="77"/>
    </location>
</feature>
<comment type="caution">
    <text evidence="2">The sequence shown here is derived from an EMBL/GenBank/DDBJ whole genome shotgun (WGS) entry which is preliminary data.</text>
</comment>
<keyword evidence="3" id="KW-1185">Reference proteome</keyword>
<gene>
    <name evidence="2" type="ORF">WJX74_003806</name>
</gene>
<name>A0AAW1RH86_9CHLO</name>
<dbReference type="AlphaFoldDB" id="A0AAW1RH86"/>
<evidence type="ECO:0000313" key="2">
    <source>
        <dbReference type="EMBL" id="KAK9832992.1"/>
    </source>
</evidence>
<evidence type="ECO:0000256" key="1">
    <source>
        <dbReference type="SAM" id="MobiDB-lite"/>
    </source>
</evidence>
<organism evidence="2 3">
    <name type="scientific">Apatococcus lobatus</name>
    <dbReference type="NCBI Taxonomy" id="904363"/>
    <lineage>
        <taxon>Eukaryota</taxon>
        <taxon>Viridiplantae</taxon>
        <taxon>Chlorophyta</taxon>
        <taxon>core chlorophytes</taxon>
        <taxon>Trebouxiophyceae</taxon>
        <taxon>Chlorellales</taxon>
        <taxon>Chlorellaceae</taxon>
        <taxon>Apatococcus</taxon>
    </lineage>
</organism>